<dbReference type="InterPro" id="IPR036291">
    <property type="entry name" value="NAD(P)-bd_dom_sf"/>
</dbReference>
<evidence type="ECO:0000259" key="1">
    <source>
        <dbReference type="Pfam" id="PF01408"/>
    </source>
</evidence>
<dbReference type="GO" id="GO:0000166">
    <property type="term" value="F:nucleotide binding"/>
    <property type="evidence" value="ECO:0007669"/>
    <property type="project" value="InterPro"/>
</dbReference>
<sequence length="397" mass="42869">MAEVSGGQALPLAERRLRLGIVGGGQGSFIGKVHARGARLSNRWDLVAGALSSRPQVAQESGRAWLLADDRIYTDYRVMAEREAARPDGIDAVAITTPNNSHHAIACAFMEKGIDVISDKPLTTSLADALDLVRRQKETGLVFGVTYAYAASAMVRQARQMIRDGALGALQQVHVEYFQEWALTPLKDAGAGAQWRVDPSIVGPTFTTGDIGTHCHHLGAFVCGRPITAVRAEFHTLGPPKALEDTAFMHVRYEDGIPGTIMISQVAPGAHCGLRIRVFGDKASLEWNQEEPEILHFRRFNEPARVLTRGEGAGIGVHAARFVHMPRGHPEALSDAWGNLYEEFAIAVEARRLGRNLPAGLLEYPTVVDGALGVKLIEAALASSQSGGQWADCTLSM</sequence>
<dbReference type="InterPro" id="IPR000683">
    <property type="entry name" value="Gfo/Idh/MocA-like_OxRdtase_N"/>
</dbReference>
<dbReference type="OrthoDB" id="9815825at2"/>
<dbReference type="Proteomes" id="UP000435802">
    <property type="component" value="Unassembled WGS sequence"/>
</dbReference>
<dbReference type="Pfam" id="PF22725">
    <property type="entry name" value="GFO_IDH_MocA_C3"/>
    <property type="match status" value="1"/>
</dbReference>
<proteinExistence type="predicted"/>
<dbReference type="Pfam" id="PF01408">
    <property type="entry name" value="GFO_IDH_MocA"/>
    <property type="match status" value="1"/>
</dbReference>
<comment type="caution">
    <text evidence="3">The sequence shown here is derived from an EMBL/GenBank/DDBJ whole genome shotgun (WGS) entry which is preliminary data.</text>
</comment>
<evidence type="ECO:0000313" key="4">
    <source>
        <dbReference type="Proteomes" id="UP000435802"/>
    </source>
</evidence>
<organism evidence="3 4">
    <name type="scientific">Shinella kummerowiae</name>
    <dbReference type="NCBI Taxonomy" id="417745"/>
    <lineage>
        <taxon>Bacteria</taxon>
        <taxon>Pseudomonadati</taxon>
        <taxon>Pseudomonadota</taxon>
        <taxon>Alphaproteobacteria</taxon>
        <taxon>Hyphomicrobiales</taxon>
        <taxon>Rhizobiaceae</taxon>
        <taxon>Shinella</taxon>
    </lineage>
</organism>
<keyword evidence="4" id="KW-1185">Reference proteome</keyword>
<dbReference type="InterPro" id="IPR055170">
    <property type="entry name" value="GFO_IDH_MocA-like_dom"/>
</dbReference>
<dbReference type="PANTHER" id="PTHR43708">
    <property type="entry name" value="CONSERVED EXPRESSED OXIDOREDUCTASE (EUROFUNG)"/>
    <property type="match status" value="1"/>
</dbReference>
<dbReference type="EMBL" id="WUMK01000010">
    <property type="protein sequence ID" value="MXN48433.1"/>
    <property type="molecule type" value="Genomic_DNA"/>
</dbReference>
<dbReference type="Gene3D" id="3.40.50.720">
    <property type="entry name" value="NAD(P)-binding Rossmann-like Domain"/>
    <property type="match status" value="1"/>
</dbReference>
<accession>A0A6N8SIX8</accession>
<dbReference type="SUPFAM" id="SSF51735">
    <property type="entry name" value="NAD(P)-binding Rossmann-fold domains"/>
    <property type="match status" value="1"/>
</dbReference>
<name>A0A6N8SIX8_9HYPH</name>
<dbReference type="PANTHER" id="PTHR43708:SF3">
    <property type="entry name" value="OXIDOREDUCTASE"/>
    <property type="match status" value="1"/>
</dbReference>
<reference evidence="3 4" key="1">
    <citation type="submission" date="2019-12" db="EMBL/GenBank/DDBJ databases">
        <title>Shinella kummerowiae sp. nov., a symbiotic bacterium isolated from root nodules of the herbal legume Kummerowia stipulacea.</title>
        <authorList>
            <person name="Gao J."/>
        </authorList>
    </citation>
    <scope>NUCLEOTIDE SEQUENCE [LARGE SCALE GENOMIC DNA]</scope>
    <source>
        <strain evidence="3 4">CCBAU 25048</strain>
    </source>
</reference>
<feature type="domain" description="Gfo/Idh/MocA-like oxidoreductase N-terminal" evidence="1">
    <location>
        <begin position="18"/>
        <end position="147"/>
    </location>
</feature>
<evidence type="ECO:0000313" key="3">
    <source>
        <dbReference type="EMBL" id="MXN48433.1"/>
    </source>
</evidence>
<feature type="domain" description="GFO/IDH/MocA-like oxidoreductase" evidence="2">
    <location>
        <begin position="155"/>
        <end position="286"/>
    </location>
</feature>
<evidence type="ECO:0000259" key="2">
    <source>
        <dbReference type="Pfam" id="PF22725"/>
    </source>
</evidence>
<gene>
    <name evidence="3" type="ORF">GR138_24780</name>
</gene>
<dbReference type="InterPro" id="IPR051317">
    <property type="entry name" value="Gfo/Idh/MocA_oxidoreduct"/>
</dbReference>
<protein>
    <submittedName>
        <fullName evidence="3">Oxidoreductase</fullName>
    </submittedName>
</protein>
<dbReference type="AlphaFoldDB" id="A0A6N8SIX8"/>
<dbReference type="RefSeq" id="WP_160861922.1">
    <property type="nucleotide sequence ID" value="NZ_WUMK01000010.1"/>
</dbReference>
<dbReference type="SUPFAM" id="SSF55347">
    <property type="entry name" value="Glyceraldehyde-3-phosphate dehydrogenase-like, C-terminal domain"/>
    <property type="match status" value="1"/>
</dbReference>
<dbReference type="Gene3D" id="3.30.360.10">
    <property type="entry name" value="Dihydrodipicolinate Reductase, domain 2"/>
    <property type="match status" value="1"/>
</dbReference>